<dbReference type="SUPFAM" id="SSF47781">
    <property type="entry name" value="RuvA domain 2-like"/>
    <property type="match status" value="1"/>
</dbReference>
<accession>I7K7P1</accession>
<evidence type="ECO:0000256" key="6">
    <source>
        <dbReference type="ARBA" id="ARBA00023236"/>
    </source>
</evidence>
<dbReference type="NCBIfam" id="TIGR00194">
    <property type="entry name" value="uvrC"/>
    <property type="match status" value="1"/>
</dbReference>
<dbReference type="Gene3D" id="3.30.420.340">
    <property type="entry name" value="UvrC, RNAse H endonuclease domain"/>
    <property type="match status" value="1"/>
</dbReference>
<dbReference type="InterPro" id="IPR003583">
    <property type="entry name" value="Hlx-hairpin-Hlx_DNA-bd_motif"/>
</dbReference>
<evidence type="ECO:0000256" key="4">
    <source>
        <dbReference type="ARBA" id="ARBA00022881"/>
    </source>
</evidence>
<evidence type="ECO:0000259" key="11">
    <source>
        <dbReference type="PROSITE" id="PS50165"/>
    </source>
</evidence>
<dbReference type="InterPro" id="IPR004791">
    <property type="entry name" value="UvrC"/>
</dbReference>
<feature type="coiled-coil region" evidence="8">
    <location>
        <begin position="200"/>
        <end position="227"/>
    </location>
</feature>
<dbReference type="InterPro" id="IPR035901">
    <property type="entry name" value="GIY-YIG_endonuc_sf"/>
</dbReference>
<dbReference type="InterPro" id="IPR001943">
    <property type="entry name" value="UVR_dom"/>
</dbReference>
<evidence type="ECO:0000256" key="5">
    <source>
        <dbReference type="ARBA" id="ARBA00023204"/>
    </source>
</evidence>
<comment type="subcellular location">
    <subcellularLocation>
        <location evidence="7">Cytoplasm</location>
    </subcellularLocation>
</comment>
<evidence type="ECO:0000256" key="8">
    <source>
        <dbReference type="SAM" id="Coils"/>
    </source>
</evidence>
<dbReference type="FunFam" id="3.40.1440.10:FF:000001">
    <property type="entry name" value="UvrABC system protein C"/>
    <property type="match status" value="1"/>
</dbReference>
<feature type="domain" description="GIY-YIG" evidence="10">
    <location>
        <begin position="13"/>
        <end position="92"/>
    </location>
</feature>
<dbReference type="HAMAP" id="MF_00203">
    <property type="entry name" value="UvrC"/>
    <property type="match status" value="1"/>
</dbReference>
<evidence type="ECO:0000259" key="10">
    <source>
        <dbReference type="PROSITE" id="PS50164"/>
    </source>
</evidence>
<dbReference type="InterPro" id="IPR038476">
    <property type="entry name" value="UvrC_RNase_H_dom_sf"/>
</dbReference>
<dbReference type="PROSITE" id="PS50151">
    <property type="entry name" value="UVR"/>
    <property type="match status" value="1"/>
</dbReference>
<sequence>MFDINEALKNLPDSPGVYVMKDENGEIIYIGKAVSLKNRVRQYFQNSKNQHPKVRAMVSQIKEFEYILTDNELEALILECNLIKKHKPKYNILLKDDKHYPYIKVTLNEEYPRVLMVRKLEKDGAKYFGPFTDVSAVKETLMLIKKLFKIRTCNRNVSFGIEVGRPCLNYHIGLCLAPCKGDVKRETYMQMIEGIIKLLNGKHEEIIKELEDKMLKASENLEFERAAEYRDQINAIRKIQQKQKIISSVLEDEDVIALARDENGACLQMFYIRGGKLLGSKNFYFKDADDIDELLSQFIVQYYTSEEYIPRDIVLQRDIPEISIIESYLSRQRGSKVKIRVPKKGDKLDLVEMAKKNAEAALNQVKAKIIKERQKTFGALEELKAILGLEKLPIRIEAYDISNISGVDMVGSMVVFENGREAKKEYRRFKIKNVKGQNDYDALEEVLRRRFNRYFEEIKNKDNPKNKFNKLPDLILMDGGIGQVNVALKVLEEFGLNIEVAGMVKDEKHKTRALVFNGDEISILKDSNSFKLIYKIQEEVHRFAIEYHRSLRTKSVIKSELDEIQGIGPKRKMELIKHFKSIENIKNATIEELMMVKGMNKNIAQKVYEYFHS</sequence>
<comment type="function">
    <text evidence="7">The UvrABC repair system catalyzes the recognition and processing of DNA lesions. UvrC both incises the 5' and 3' sides of the lesion. The N-terminal half is responsible for the 3' incision and the C-terminal half is responsible for the 5' incision.</text>
</comment>
<comment type="subunit">
    <text evidence="7">Interacts with UvrB in an incision complex.</text>
</comment>
<dbReference type="SMART" id="SM00465">
    <property type="entry name" value="GIYc"/>
    <property type="match status" value="1"/>
</dbReference>
<gene>
    <name evidence="7" type="primary">uvrC</name>
    <name evidence="12" type="ORF">CAAU_1470</name>
</gene>
<dbReference type="Pfam" id="PF02151">
    <property type="entry name" value="UVR"/>
    <property type="match status" value="1"/>
</dbReference>
<dbReference type="AlphaFoldDB" id="I7K7P1"/>
<evidence type="ECO:0000313" key="12">
    <source>
        <dbReference type="EMBL" id="CCJ33554.1"/>
    </source>
</evidence>
<comment type="caution">
    <text evidence="12">The sequence shown here is derived from an EMBL/GenBank/DDBJ whole genome shotgun (WGS) entry which is preliminary data.</text>
</comment>
<dbReference type="PROSITE" id="PS50164">
    <property type="entry name" value="GIY_YIG"/>
    <property type="match status" value="1"/>
</dbReference>
<dbReference type="InterPro" id="IPR047296">
    <property type="entry name" value="GIY-YIG_UvrC_Cho"/>
</dbReference>
<feature type="coiled-coil region" evidence="8">
    <location>
        <begin position="348"/>
        <end position="375"/>
    </location>
</feature>
<organism evidence="12 13">
    <name type="scientific">Caloramator australicus RC3</name>
    <dbReference type="NCBI Taxonomy" id="857293"/>
    <lineage>
        <taxon>Bacteria</taxon>
        <taxon>Bacillati</taxon>
        <taxon>Bacillota</taxon>
        <taxon>Clostridia</taxon>
        <taxon>Eubacteriales</taxon>
        <taxon>Clostridiaceae</taxon>
        <taxon>Caloramator</taxon>
    </lineage>
</organism>
<dbReference type="PANTHER" id="PTHR30562">
    <property type="entry name" value="UVRC/OXIDOREDUCTASE"/>
    <property type="match status" value="1"/>
</dbReference>
<dbReference type="SMART" id="SM00278">
    <property type="entry name" value="HhH1"/>
    <property type="match status" value="2"/>
</dbReference>
<dbReference type="STRING" id="857293.CAAU_1470"/>
<dbReference type="InterPro" id="IPR050066">
    <property type="entry name" value="UvrABC_protein_C"/>
</dbReference>
<keyword evidence="1 7" id="KW-0963">Cytoplasm</keyword>
<dbReference type="GO" id="GO:0005737">
    <property type="term" value="C:cytoplasm"/>
    <property type="evidence" value="ECO:0007669"/>
    <property type="project" value="UniProtKB-SubCell"/>
</dbReference>
<evidence type="ECO:0000256" key="7">
    <source>
        <dbReference type="HAMAP-Rule" id="MF_00203"/>
    </source>
</evidence>
<keyword evidence="6 7" id="KW-0742">SOS response</keyword>
<dbReference type="PROSITE" id="PS50165">
    <property type="entry name" value="UVRC"/>
    <property type="match status" value="1"/>
</dbReference>
<dbReference type="CDD" id="cd10434">
    <property type="entry name" value="GIY-YIG_UvrC_Cho"/>
    <property type="match status" value="1"/>
</dbReference>
<reference evidence="12 13" key="1">
    <citation type="journal article" date="2011" name="J. Bacteriol.">
        <title>Draft genome sequence of Caloramator australicus strain RC3T, a thermoanaerobe from the Great Artesian Basin of Australia.</title>
        <authorList>
            <person name="Ogg C.D."/>
            <person name="Patel B.K.C."/>
        </authorList>
    </citation>
    <scope>NUCLEOTIDE SEQUENCE [LARGE SCALE GENOMIC DNA]</scope>
    <source>
        <strain evidence="12 13">RC3</strain>
    </source>
</reference>
<keyword evidence="8" id="KW-0175">Coiled coil</keyword>
<dbReference type="OrthoDB" id="9804933at2"/>
<dbReference type="InterPro" id="IPR001162">
    <property type="entry name" value="UvrC_RNase_H_dom"/>
</dbReference>
<proteinExistence type="inferred from homology"/>
<name>I7K7P1_9CLOT</name>
<evidence type="ECO:0000313" key="13">
    <source>
        <dbReference type="Proteomes" id="UP000007652"/>
    </source>
</evidence>
<dbReference type="InterPro" id="IPR010994">
    <property type="entry name" value="RuvA_2-like"/>
</dbReference>
<dbReference type="Pfam" id="PF01541">
    <property type="entry name" value="GIY-YIG"/>
    <property type="match status" value="1"/>
</dbReference>
<keyword evidence="5 7" id="KW-0234">DNA repair</keyword>
<dbReference type="SUPFAM" id="SSF46600">
    <property type="entry name" value="C-terminal UvrC-binding domain of UvrB"/>
    <property type="match status" value="1"/>
</dbReference>
<dbReference type="GO" id="GO:0009432">
    <property type="term" value="P:SOS response"/>
    <property type="evidence" value="ECO:0007669"/>
    <property type="project" value="UniProtKB-UniRule"/>
</dbReference>
<evidence type="ECO:0000256" key="1">
    <source>
        <dbReference type="ARBA" id="ARBA00022490"/>
    </source>
</evidence>
<dbReference type="Pfam" id="PF22920">
    <property type="entry name" value="UvrC_RNaseH"/>
    <property type="match status" value="1"/>
</dbReference>
<dbReference type="PANTHER" id="PTHR30562:SF1">
    <property type="entry name" value="UVRABC SYSTEM PROTEIN C"/>
    <property type="match status" value="1"/>
</dbReference>
<dbReference type="Gene3D" id="3.40.1440.10">
    <property type="entry name" value="GIY-YIG endonuclease"/>
    <property type="match status" value="1"/>
</dbReference>
<keyword evidence="4 7" id="KW-0267">Excision nuclease</keyword>
<dbReference type="SUPFAM" id="SSF82771">
    <property type="entry name" value="GIY-YIG endonuclease"/>
    <property type="match status" value="1"/>
</dbReference>
<keyword evidence="13" id="KW-1185">Reference proteome</keyword>
<dbReference type="Pfam" id="PF08459">
    <property type="entry name" value="UvrC_RNaseH_dom"/>
    <property type="match status" value="1"/>
</dbReference>
<dbReference type="EMBL" id="CAKP01000082">
    <property type="protein sequence ID" value="CCJ33554.1"/>
    <property type="molecule type" value="Genomic_DNA"/>
</dbReference>
<dbReference type="Pfam" id="PF14520">
    <property type="entry name" value="HHH_5"/>
    <property type="match status" value="1"/>
</dbReference>
<keyword evidence="2 7" id="KW-0227">DNA damage</keyword>
<dbReference type="Gene3D" id="4.10.860.10">
    <property type="entry name" value="UVR domain"/>
    <property type="match status" value="1"/>
</dbReference>
<dbReference type="GO" id="GO:0009381">
    <property type="term" value="F:excinuclease ABC activity"/>
    <property type="evidence" value="ECO:0007669"/>
    <property type="project" value="UniProtKB-UniRule"/>
</dbReference>
<dbReference type="RefSeq" id="WP_008908818.1">
    <property type="nucleotide sequence ID" value="NZ_CAKP01000082.1"/>
</dbReference>
<dbReference type="InterPro" id="IPR036876">
    <property type="entry name" value="UVR_dom_sf"/>
</dbReference>
<evidence type="ECO:0000259" key="9">
    <source>
        <dbReference type="PROSITE" id="PS50151"/>
    </source>
</evidence>
<dbReference type="GO" id="GO:0006289">
    <property type="term" value="P:nucleotide-excision repair"/>
    <property type="evidence" value="ECO:0007669"/>
    <property type="project" value="UniProtKB-UniRule"/>
</dbReference>
<evidence type="ECO:0000256" key="2">
    <source>
        <dbReference type="ARBA" id="ARBA00022763"/>
    </source>
</evidence>
<dbReference type="eggNOG" id="COG0322">
    <property type="taxonomic scope" value="Bacteria"/>
</dbReference>
<dbReference type="NCBIfam" id="NF001824">
    <property type="entry name" value="PRK00558.1-5"/>
    <property type="match status" value="1"/>
</dbReference>
<comment type="similarity">
    <text evidence="7">Belongs to the UvrC family.</text>
</comment>
<feature type="domain" description="UVR" evidence="9">
    <location>
        <begin position="204"/>
        <end position="239"/>
    </location>
</feature>
<dbReference type="Gene3D" id="1.10.150.20">
    <property type="entry name" value="5' to 3' exonuclease, C-terminal subdomain"/>
    <property type="match status" value="1"/>
</dbReference>
<dbReference type="FunFam" id="4.10.860.10:FF:000002">
    <property type="entry name" value="UvrABC system protein C"/>
    <property type="match status" value="1"/>
</dbReference>
<dbReference type="InterPro" id="IPR000305">
    <property type="entry name" value="GIY-YIG_endonuc"/>
</dbReference>
<dbReference type="Proteomes" id="UP000007652">
    <property type="component" value="Unassembled WGS sequence"/>
</dbReference>
<protein>
    <recommendedName>
        <fullName evidence="7">UvrABC system protein C</fullName>
        <shortName evidence="7">Protein UvrC</shortName>
    </recommendedName>
    <alternativeName>
        <fullName evidence="7">Excinuclease ABC subunit C</fullName>
    </alternativeName>
</protein>
<dbReference type="GO" id="GO:0003677">
    <property type="term" value="F:DNA binding"/>
    <property type="evidence" value="ECO:0007669"/>
    <property type="project" value="UniProtKB-UniRule"/>
</dbReference>
<evidence type="ECO:0000256" key="3">
    <source>
        <dbReference type="ARBA" id="ARBA00022769"/>
    </source>
</evidence>
<dbReference type="GO" id="GO:0009380">
    <property type="term" value="C:excinuclease repair complex"/>
    <property type="evidence" value="ECO:0007669"/>
    <property type="project" value="InterPro"/>
</dbReference>
<feature type="domain" description="UvrC family homology region profile" evidence="11">
    <location>
        <begin position="255"/>
        <end position="491"/>
    </location>
</feature>
<keyword evidence="3 7" id="KW-0228">DNA excision</keyword>